<dbReference type="PROSITE" id="PS51462">
    <property type="entry name" value="NUDIX"/>
    <property type="match status" value="1"/>
</dbReference>
<dbReference type="PANTHER" id="PTHR43736">
    <property type="entry name" value="ADP-RIBOSE PYROPHOSPHATASE"/>
    <property type="match status" value="1"/>
</dbReference>
<feature type="domain" description="Nudix hydrolase" evidence="4">
    <location>
        <begin position="1"/>
        <end position="177"/>
    </location>
</feature>
<dbReference type="InterPro" id="IPR000086">
    <property type="entry name" value="NUDIX_hydrolase_dom"/>
</dbReference>
<evidence type="ECO:0000256" key="3">
    <source>
        <dbReference type="SAM" id="MobiDB-lite"/>
    </source>
</evidence>
<proteinExistence type="inferred from homology"/>
<dbReference type="AlphaFoldDB" id="A0AAE4C6F1"/>
<dbReference type="Pfam" id="PF00293">
    <property type="entry name" value="NUDIX"/>
    <property type="match status" value="1"/>
</dbReference>
<keyword evidence="6" id="KW-1185">Reference proteome</keyword>
<gene>
    <name evidence="5" type="ORF">J2S35_001027</name>
</gene>
<dbReference type="InterPro" id="IPR015797">
    <property type="entry name" value="NUDIX_hydrolase-like_dom_sf"/>
</dbReference>
<keyword evidence="2" id="KW-0378">Hydrolase</keyword>
<sequence>MHRPPHSAQRRTPLTVHRGLATNRAPGVSGPAVLDEISAGGVILDFSTRTLNVAVIGRLNRAQRLEWCLPKGHPEGSEDLRAAARREIFEETGIEGEILQALGSIDYWFSAQGRRIHKTVHHYLLRATGGTLTTENDPDHEAVDVAWVPLRDLGSRLSFPNERRMADHARAVLPQYL</sequence>
<dbReference type="Gene3D" id="3.90.79.10">
    <property type="entry name" value="Nucleoside Triphosphate Pyrophosphohydrolase"/>
    <property type="match status" value="1"/>
</dbReference>
<name>A0AAE4C6F1_9MICC</name>
<dbReference type="PANTHER" id="PTHR43736:SF1">
    <property type="entry name" value="DIHYDRONEOPTERIN TRIPHOSPHATE DIPHOSPHATASE"/>
    <property type="match status" value="1"/>
</dbReference>
<dbReference type="GO" id="GO:0016787">
    <property type="term" value="F:hydrolase activity"/>
    <property type="evidence" value="ECO:0007669"/>
    <property type="project" value="UniProtKB-KW"/>
</dbReference>
<comment type="caution">
    <text evidence="5">The sequence shown here is derived from an EMBL/GenBank/DDBJ whole genome shotgun (WGS) entry which is preliminary data.</text>
</comment>
<dbReference type="SUPFAM" id="SSF55811">
    <property type="entry name" value="Nudix"/>
    <property type="match status" value="1"/>
</dbReference>
<evidence type="ECO:0000256" key="1">
    <source>
        <dbReference type="ARBA" id="ARBA00005582"/>
    </source>
</evidence>
<evidence type="ECO:0000259" key="4">
    <source>
        <dbReference type="PROSITE" id="PS51462"/>
    </source>
</evidence>
<protein>
    <submittedName>
        <fullName evidence="5">8-oxo-dGTP pyrophosphatase MutT (NUDIX family)</fullName>
    </submittedName>
</protein>
<evidence type="ECO:0000313" key="5">
    <source>
        <dbReference type="EMBL" id="MDR6892087.1"/>
    </source>
</evidence>
<reference evidence="5" key="1">
    <citation type="submission" date="2023-07" db="EMBL/GenBank/DDBJ databases">
        <title>Sequencing the genomes of 1000 actinobacteria strains.</title>
        <authorList>
            <person name="Klenk H.-P."/>
        </authorList>
    </citation>
    <scope>NUCLEOTIDE SEQUENCE</scope>
    <source>
        <strain evidence="5">DSM 13988</strain>
    </source>
</reference>
<dbReference type="Proteomes" id="UP001247307">
    <property type="component" value="Unassembled WGS sequence"/>
</dbReference>
<dbReference type="PROSITE" id="PS00893">
    <property type="entry name" value="NUDIX_BOX"/>
    <property type="match status" value="1"/>
</dbReference>
<dbReference type="CDD" id="cd03673">
    <property type="entry name" value="NUDIX_Ap6A_hydrolase"/>
    <property type="match status" value="1"/>
</dbReference>
<dbReference type="InterPro" id="IPR020084">
    <property type="entry name" value="NUDIX_hydrolase_CS"/>
</dbReference>
<organism evidence="5 6">
    <name type="scientific">Falsarthrobacter nasiphocae</name>
    <dbReference type="NCBI Taxonomy" id="189863"/>
    <lineage>
        <taxon>Bacteria</taxon>
        <taxon>Bacillati</taxon>
        <taxon>Actinomycetota</taxon>
        <taxon>Actinomycetes</taxon>
        <taxon>Micrococcales</taxon>
        <taxon>Micrococcaceae</taxon>
        <taxon>Falsarthrobacter</taxon>
    </lineage>
</organism>
<accession>A0AAE4C6F1</accession>
<comment type="similarity">
    <text evidence="1">Belongs to the Nudix hydrolase family.</text>
</comment>
<dbReference type="EMBL" id="JAVDUI010000001">
    <property type="protein sequence ID" value="MDR6892087.1"/>
    <property type="molecule type" value="Genomic_DNA"/>
</dbReference>
<dbReference type="RefSeq" id="WP_309850618.1">
    <property type="nucleotide sequence ID" value="NZ_BAAAIU010000005.1"/>
</dbReference>
<feature type="region of interest" description="Disordered" evidence="3">
    <location>
        <begin position="1"/>
        <end position="27"/>
    </location>
</feature>
<evidence type="ECO:0000256" key="2">
    <source>
        <dbReference type="ARBA" id="ARBA00022801"/>
    </source>
</evidence>
<evidence type="ECO:0000313" key="6">
    <source>
        <dbReference type="Proteomes" id="UP001247307"/>
    </source>
</evidence>